<dbReference type="SUPFAM" id="SSF53098">
    <property type="entry name" value="Ribonuclease H-like"/>
    <property type="match status" value="1"/>
</dbReference>
<evidence type="ECO:0000256" key="2">
    <source>
        <dbReference type="ARBA" id="ARBA00022801"/>
    </source>
</evidence>
<dbReference type="CDD" id="cd06133">
    <property type="entry name" value="ERI-1_3'hExo_like"/>
    <property type="match status" value="1"/>
</dbReference>
<proteinExistence type="predicted"/>
<evidence type="ECO:0000256" key="3">
    <source>
        <dbReference type="ARBA" id="ARBA00022839"/>
    </source>
</evidence>
<dbReference type="InterPro" id="IPR013520">
    <property type="entry name" value="Ribonucl_H"/>
</dbReference>
<organism evidence="5 6">
    <name type="scientific">Polyplax serrata</name>
    <name type="common">Common mouse louse</name>
    <dbReference type="NCBI Taxonomy" id="468196"/>
    <lineage>
        <taxon>Eukaryota</taxon>
        <taxon>Metazoa</taxon>
        <taxon>Ecdysozoa</taxon>
        <taxon>Arthropoda</taxon>
        <taxon>Hexapoda</taxon>
        <taxon>Insecta</taxon>
        <taxon>Pterygota</taxon>
        <taxon>Neoptera</taxon>
        <taxon>Paraneoptera</taxon>
        <taxon>Psocodea</taxon>
        <taxon>Troctomorpha</taxon>
        <taxon>Phthiraptera</taxon>
        <taxon>Anoplura</taxon>
        <taxon>Polyplacidae</taxon>
        <taxon>Polyplax</taxon>
    </lineage>
</organism>
<evidence type="ECO:0000313" key="6">
    <source>
        <dbReference type="Proteomes" id="UP001372834"/>
    </source>
</evidence>
<dbReference type="InterPro" id="IPR047201">
    <property type="entry name" value="ERI-1_3'hExo-like"/>
</dbReference>
<dbReference type="InterPro" id="IPR012337">
    <property type="entry name" value="RNaseH-like_sf"/>
</dbReference>
<dbReference type="PANTHER" id="PTHR23044:SF61">
    <property type="entry name" value="3'-5' EXORIBONUCLEASE 1-RELATED"/>
    <property type="match status" value="1"/>
</dbReference>
<dbReference type="AlphaFoldDB" id="A0AAN8P5W5"/>
<dbReference type="Gene3D" id="3.30.420.10">
    <property type="entry name" value="Ribonuclease H-like superfamily/Ribonuclease H"/>
    <property type="match status" value="1"/>
</dbReference>
<feature type="domain" description="Exonuclease" evidence="4">
    <location>
        <begin position="45"/>
        <end position="224"/>
    </location>
</feature>
<dbReference type="GO" id="GO:0000175">
    <property type="term" value="F:3'-5'-RNA exonuclease activity"/>
    <property type="evidence" value="ECO:0007669"/>
    <property type="project" value="InterPro"/>
</dbReference>
<keyword evidence="3" id="KW-0269">Exonuclease</keyword>
<gene>
    <name evidence="5" type="ORF">RUM43_007479</name>
</gene>
<keyword evidence="1" id="KW-0540">Nuclease</keyword>
<dbReference type="Proteomes" id="UP001372834">
    <property type="component" value="Unassembled WGS sequence"/>
</dbReference>
<keyword evidence="2" id="KW-0378">Hydrolase</keyword>
<sequence>MPTQISLRLFSNINSFLIKGLSRNLPKRKLCSEVAKKDVEKKYNYLLVLDFEATCDKKKIEQEIIEFPCLKINIDTMKEEATFHHYVKPVKNPNLTVFCTELTGIMQETVDNEKVFPDVFRLFEEWREAEGLTDDNSLYVTSGDWDLGHMLPIQCEMYNIPVPKHMMEWIDIKKLYANNYNYCGSLIDIIKAFGLEFQGRLHSGIDDCKNILNVLRKLKAMNISLVPTSKLEYTEKGRRVYIYGGKKNPLPTSSIKGAQDVR</sequence>
<dbReference type="SMART" id="SM00479">
    <property type="entry name" value="EXOIII"/>
    <property type="match status" value="1"/>
</dbReference>
<evidence type="ECO:0000256" key="1">
    <source>
        <dbReference type="ARBA" id="ARBA00022722"/>
    </source>
</evidence>
<dbReference type="InterPro" id="IPR036397">
    <property type="entry name" value="RNaseH_sf"/>
</dbReference>
<accession>A0AAN8P5W5</accession>
<evidence type="ECO:0000313" key="5">
    <source>
        <dbReference type="EMBL" id="KAK6639209.1"/>
    </source>
</evidence>
<dbReference type="EMBL" id="JAWJWE010000003">
    <property type="protein sequence ID" value="KAK6639209.1"/>
    <property type="molecule type" value="Genomic_DNA"/>
</dbReference>
<dbReference type="Pfam" id="PF00929">
    <property type="entry name" value="RNase_T"/>
    <property type="match status" value="1"/>
</dbReference>
<reference evidence="5 6" key="1">
    <citation type="submission" date="2023-10" db="EMBL/GenBank/DDBJ databases">
        <title>Genomes of two closely related lineages of the louse Polyplax serrata with different host specificities.</title>
        <authorList>
            <person name="Martinu J."/>
            <person name="Tarabai H."/>
            <person name="Stefka J."/>
            <person name="Hypsa V."/>
        </authorList>
    </citation>
    <scope>NUCLEOTIDE SEQUENCE [LARGE SCALE GENOMIC DNA]</scope>
    <source>
        <strain evidence="5">HR10_N</strain>
    </source>
</reference>
<name>A0AAN8P5W5_POLSC</name>
<evidence type="ECO:0000259" key="4">
    <source>
        <dbReference type="SMART" id="SM00479"/>
    </source>
</evidence>
<comment type="caution">
    <text evidence="5">The sequence shown here is derived from an EMBL/GenBank/DDBJ whole genome shotgun (WGS) entry which is preliminary data.</text>
</comment>
<protein>
    <recommendedName>
        <fullName evidence="4">Exonuclease domain-containing protein</fullName>
    </recommendedName>
</protein>
<dbReference type="PANTHER" id="PTHR23044">
    <property type="entry name" value="3'-5' EXONUCLEASE ERI1-RELATED"/>
    <property type="match status" value="1"/>
</dbReference>
<dbReference type="GO" id="GO:0003676">
    <property type="term" value="F:nucleic acid binding"/>
    <property type="evidence" value="ECO:0007669"/>
    <property type="project" value="InterPro"/>
</dbReference>
<dbReference type="InterPro" id="IPR051274">
    <property type="entry name" value="3-5_Exoribonuclease"/>
</dbReference>